<keyword evidence="5" id="KW-0175">Coiled coil</keyword>
<keyword evidence="9" id="KW-1185">Reference proteome</keyword>
<evidence type="ECO:0000256" key="7">
    <source>
        <dbReference type="SAM" id="SignalP"/>
    </source>
</evidence>
<dbReference type="SUPFAM" id="SSF53850">
    <property type="entry name" value="Periplasmic binding protein-like II"/>
    <property type="match status" value="1"/>
</dbReference>
<sequence>MNRSLKSISKKKSVVIVLLVLLLAFMTACSSGGNTDSNSGGGSSSDSSASPDSNGSSGGNRSNPIKVTFWHSMGGEVGQAVDHLVAEFNKSRSDIQVEAIYQGSYDESLSKMKTAMGSGTGPTIVQVYEIGSRFMIDSKAITPMQKFIDADNFDLSELEENILGYYTFDGQLYSMPFNTSNPILYYNKTLFREAGLDPENPPRTFSEVKKAAEALTKDGVYGASFAIYGWFMEQLFAVQGQEYVDNGNGREGFATRSLLAGEAGTTVMNWWKDMIDSKVMLNLGRSTADTKTAFNAGQVAMILDSTAALRGIVDTVGGSFEVGTGFLPRPDGAEDGGVIVGGASLYILNDRPEEEQQAAWEFIKFVVSPEQQAYWHVNSGYFPITKAAYDQPLVKENMEKFPQFKTAVDQLHQSKLNNATKGAVMGIFPEARQIVEQAMEEIINGAKSVEQALADAEKEITEKIQAYNKTVQ</sequence>
<evidence type="ECO:0000256" key="6">
    <source>
        <dbReference type="SAM" id="MobiDB-lite"/>
    </source>
</evidence>
<evidence type="ECO:0000256" key="2">
    <source>
        <dbReference type="ARBA" id="ARBA00008520"/>
    </source>
</evidence>
<dbReference type="EMBL" id="CAJRAY010000049">
    <property type="protein sequence ID" value="CAG5087447.1"/>
    <property type="molecule type" value="Genomic_DNA"/>
</dbReference>
<evidence type="ECO:0000256" key="5">
    <source>
        <dbReference type="SAM" id="Coils"/>
    </source>
</evidence>
<dbReference type="PANTHER" id="PTHR43649">
    <property type="entry name" value="ARABINOSE-BINDING PROTEIN-RELATED"/>
    <property type="match status" value="1"/>
</dbReference>
<reference evidence="8 9" key="1">
    <citation type="submission" date="2021-04" db="EMBL/GenBank/DDBJ databases">
        <authorList>
            <person name="Rakotoarivonina H."/>
        </authorList>
    </citation>
    <scope>NUCLEOTIDE SEQUENCE [LARGE SCALE GENOMIC DNA]</scope>
    <source>
        <strain evidence="8 9">XE</strain>
    </source>
</reference>
<accession>A0ABM8V4S7</accession>
<gene>
    <name evidence="8" type="primary">txxe 2557-upgB</name>
    <name evidence="8" type="ORF">TXXE_10910</name>
</gene>
<evidence type="ECO:0000313" key="9">
    <source>
        <dbReference type="Proteomes" id="UP000681526"/>
    </source>
</evidence>
<feature type="region of interest" description="Disordered" evidence="6">
    <location>
        <begin position="33"/>
        <end position="61"/>
    </location>
</feature>
<name>A0ABM8V4S7_THEXY</name>
<comment type="subcellular location">
    <subcellularLocation>
        <location evidence="1">Cell envelope</location>
    </subcellularLocation>
</comment>
<dbReference type="RefSeq" id="WP_213484649.1">
    <property type="nucleotide sequence ID" value="NZ_CAJRAY010000049.1"/>
</dbReference>
<dbReference type="Proteomes" id="UP000681526">
    <property type="component" value="Unassembled WGS sequence"/>
</dbReference>
<dbReference type="Gene3D" id="3.40.190.10">
    <property type="entry name" value="Periplasmic binding protein-like II"/>
    <property type="match status" value="2"/>
</dbReference>
<comment type="similarity">
    <text evidence="2">Belongs to the bacterial solute-binding protein 1 family.</text>
</comment>
<dbReference type="PANTHER" id="PTHR43649:SF31">
    <property type="entry name" value="SN-GLYCEROL-3-PHOSPHATE-BINDING PERIPLASMIC PROTEIN UGPB"/>
    <property type="match status" value="1"/>
</dbReference>
<dbReference type="CDD" id="cd14748">
    <property type="entry name" value="PBP2_UgpB"/>
    <property type="match status" value="1"/>
</dbReference>
<feature type="chain" id="PRO_5045586797" evidence="7">
    <location>
        <begin position="31"/>
        <end position="472"/>
    </location>
</feature>
<evidence type="ECO:0000256" key="4">
    <source>
        <dbReference type="ARBA" id="ARBA00022729"/>
    </source>
</evidence>
<dbReference type="Pfam" id="PF13416">
    <property type="entry name" value="SBP_bac_8"/>
    <property type="match status" value="1"/>
</dbReference>
<keyword evidence="4 7" id="KW-0732">Signal</keyword>
<proteinExistence type="inferred from homology"/>
<dbReference type="PROSITE" id="PS51257">
    <property type="entry name" value="PROKAR_LIPOPROTEIN"/>
    <property type="match status" value="1"/>
</dbReference>
<evidence type="ECO:0000313" key="8">
    <source>
        <dbReference type="EMBL" id="CAG5087447.1"/>
    </source>
</evidence>
<feature type="signal peptide" evidence="7">
    <location>
        <begin position="1"/>
        <end position="30"/>
    </location>
</feature>
<evidence type="ECO:0000256" key="1">
    <source>
        <dbReference type="ARBA" id="ARBA00004196"/>
    </source>
</evidence>
<evidence type="ECO:0000256" key="3">
    <source>
        <dbReference type="ARBA" id="ARBA00022448"/>
    </source>
</evidence>
<dbReference type="InterPro" id="IPR050490">
    <property type="entry name" value="Bact_solute-bd_prot1"/>
</dbReference>
<keyword evidence="3" id="KW-0813">Transport</keyword>
<dbReference type="InterPro" id="IPR006059">
    <property type="entry name" value="SBP"/>
</dbReference>
<feature type="coiled-coil region" evidence="5">
    <location>
        <begin position="439"/>
        <end position="466"/>
    </location>
</feature>
<protein>
    <submittedName>
        <fullName evidence="8">Sn-glycerol-3-phosphate-binding periplasmic protein UgpB</fullName>
    </submittedName>
</protein>
<comment type="caution">
    <text evidence="8">The sequence shown here is derived from an EMBL/GenBank/DDBJ whole genome shotgun (WGS) entry which is preliminary data.</text>
</comment>
<organism evidence="8 9">
    <name type="scientific">Thermobacillus xylanilyticus</name>
    <dbReference type="NCBI Taxonomy" id="76633"/>
    <lineage>
        <taxon>Bacteria</taxon>
        <taxon>Bacillati</taxon>
        <taxon>Bacillota</taxon>
        <taxon>Bacilli</taxon>
        <taxon>Bacillales</taxon>
        <taxon>Paenibacillaceae</taxon>
        <taxon>Thermobacillus</taxon>
    </lineage>
</organism>